<reference evidence="5 7" key="2">
    <citation type="submission" date="2016-10" db="EMBL/GenBank/DDBJ databases">
        <authorList>
            <person name="de Groot N.N."/>
        </authorList>
    </citation>
    <scope>NUCLEOTIDE SEQUENCE [LARGE SCALE GENOMIC DNA]</scope>
    <source>
        <strain evidence="5 7">DSM 2895</strain>
    </source>
</reference>
<organism evidence="4 6">
    <name type="scientific">Aneurinibacillus migulanus</name>
    <name type="common">Bacillus migulanus</name>
    <dbReference type="NCBI Taxonomy" id="47500"/>
    <lineage>
        <taxon>Bacteria</taxon>
        <taxon>Bacillati</taxon>
        <taxon>Bacillota</taxon>
        <taxon>Bacilli</taxon>
        <taxon>Bacillales</taxon>
        <taxon>Paenibacillaceae</taxon>
        <taxon>Aneurinibacillus group</taxon>
        <taxon>Aneurinibacillus</taxon>
    </lineage>
</organism>
<feature type="domain" description="3-octaprenyl-4-hydroxybenzoate carboxy-lyase-like C-terminal" evidence="3">
    <location>
        <begin position="321"/>
        <end position="442"/>
    </location>
</feature>
<name>A0A0D1Y4N2_ANEMI</name>
<dbReference type="GO" id="GO:0005737">
    <property type="term" value="C:cytoplasm"/>
    <property type="evidence" value="ECO:0007669"/>
    <property type="project" value="TreeGrafter"/>
</dbReference>
<evidence type="ECO:0000313" key="5">
    <source>
        <dbReference type="EMBL" id="SDI09366.1"/>
    </source>
</evidence>
<dbReference type="PATRIC" id="fig|47500.12.peg.5798"/>
<keyword evidence="6" id="KW-1185">Reference proteome</keyword>
<dbReference type="AlphaFoldDB" id="A0A0D1Y4N2"/>
<feature type="domain" description="3-octaprenyl-4-hydroxybenzoate carboxy-lyase-like N-terminal" evidence="2">
    <location>
        <begin position="9"/>
        <end position="87"/>
    </location>
</feature>
<dbReference type="Pfam" id="PF01977">
    <property type="entry name" value="UbiD"/>
    <property type="match status" value="1"/>
</dbReference>
<dbReference type="InterPro" id="IPR002830">
    <property type="entry name" value="UbiD"/>
</dbReference>
<dbReference type="Gene3D" id="3.40.1670.10">
    <property type="entry name" value="UbiD C-terminal domain-like"/>
    <property type="match status" value="1"/>
</dbReference>
<dbReference type="RefSeq" id="WP_043068166.1">
    <property type="nucleotide sequence ID" value="NZ_BJOA01000005.1"/>
</dbReference>
<evidence type="ECO:0000313" key="6">
    <source>
        <dbReference type="Proteomes" id="UP000037269"/>
    </source>
</evidence>
<sequence length="591" mass="66959">MHSNLRTFIETLRKEQDLAVIDAPVDPNLELPEIHRRVIDEGGPALLFTNPKGSSFPVITNLFGTERRVELAFGPRPENLVNQLVGAMDQLLPPKLGTLWQYRAPLLDVAKTGLRNVGNGKAPVLELQEDDVDLHKLPVLTGWQLDGGPFFTLPLVYTEHPETKEHNLGMYRMQVQEKNRTGMHWQIQKGGGFHHHEAELRNQALPVTVFLGGPPALTISAIAPLPEMLPELIFTSFLMGDKLDVTQIGNHAHKLIAQAEFAFCGEVPPHVRHPEGPFGDHYGYYSWTHDFPIFNIQKMYRRKDAIYPATVVGKPRQEDYFIGEYLQRLLSPMFPVVMPGVKSLWTYGETGFHSLAGAIVRESYYREAMAHAFRIMGEGQLTLTKFLMLTDVPCDLSNFPRFLETILARFNPQRDLLIVHDTSMDTLDYTGRKFNHGSKAIMLGIGEAIRELAREYHGGPLPGIDKVKAYCGGCLVISGKGFAEDEKLAATLIEHAQRQLADWPLIFLVDNADDIVDQTTFLWTTFTRFDPAHDVYAKTNLRQNKVQFDGPIVIDARMKPFYPDELVPRDDIVEQVDRRWKEYFPHVGSMK</sequence>
<gene>
    <name evidence="4" type="ORF">AF333_25205</name>
    <name evidence="5" type="ORF">SAMN04487909_101526</name>
</gene>
<dbReference type="Proteomes" id="UP000037269">
    <property type="component" value="Unassembled WGS sequence"/>
</dbReference>
<dbReference type="GO" id="GO:0016831">
    <property type="term" value="F:carboxy-lyase activity"/>
    <property type="evidence" value="ECO:0007669"/>
    <property type="project" value="InterPro"/>
</dbReference>
<dbReference type="EMBL" id="LGUG01000004">
    <property type="protein sequence ID" value="KON98239.1"/>
    <property type="molecule type" value="Genomic_DNA"/>
</dbReference>
<dbReference type="STRING" id="47500.AF333_25205"/>
<evidence type="ECO:0000259" key="1">
    <source>
        <dbReference type="Pfam" id="PF01977"/>
    </source>
</evidence>
<evidence type="ECO:0000259" key="3">
    <source>
        <dbReference type="Pfam" id="PF20696"/>
    </source>
</evidence>
<dbReference type="Pfam" id="PF20695">
    <property type="entry name" value="UbiD_N"/>
    <property type="match status" value="1"/>
</dbReference>
<dbReference type="InterPro" id="IPR049383">
    <property type="entry name" value="UbiD-like_N"/>
</dbReference>
<dbReference type="InterPro" id="IPR049381">
    <property type="entry name" value="UbiD-like_C"/>
</dbReference>
<reference evidence="4 6" key="1">
    <citation type="submission" date="2015-07" db="EMBL/GenBank/DDBJ databases">
        <title>Fjat-14205 dsm 2895.</title>
        <authorList>
            <person name="Liu B."/>
            <person name="Wang J."/>
            <person name="Zhu Y."/>
            <person name="Liu G."/>
            <person name="Chen Q."/>
            <person name="Chen Z."/>
            <person name="Lan J."/>
            <person name="Che J."/>
            <person name="Ge C."/>
            <person name="Shi H."/>
            <person name="Pan Z."/>
            <person name="Liu X."/>
        </authorList>
    </citation>
    <scope>NUCLEOTIDE SEQUENCE [LARGE SCALE GENOMIC DNA]</scope>
    <source>
        <strain evidence="4 6">DSM 2895</strain>
    </source>
</reference>
<dbReference type="NCBIfam" id="TIGR00148">
    <property type="entry name" value="UbiD family decarboxylase"/>
    <property type="match status" value="1"/>
</dbReference>
<dbReference type="EMBL" id="FNED01000001">
    <property type="protein sequence ID" value="SDI09366.1"/>
    <property type="molecule type" value="Genomic_DNA"/>
</dbReference>
<dbReference type="OrthoDB" id="9809841at2"/>
<dbReference type="PANTHER" id="PTHR30108">
    <property type="entry name" value="3-OCTAPRENYL-4-HYDROXYBENZOATE CARBOXY-LYASE-RELATED"/>
    <property type="match status" value="1"/>
</dbReference>
<dbReference type="GeneID" id="42308424"/>
<dbReference type="InterPro" id="IPR048304">
    <property type="entry name" value="UbiD_Rift_dom"/>
</dbReference>
<dbReference type="Proteomes" id="UP000182836">
    <property type="component" value="Unassembled WGS sequence"/>
</dbReference>
<protein>
    <submittedName>
        <fullName evidence="4">4-hydroxybenzoate decarboxylase</fullName>
    </submittedName>
    <submittedName>
        <fullName evidence="5">UbiD family decarboxylase</fullName>
    </submittedName>
</protein>
<accession>A0A0D1Y4N2</accession>
<evidence type="ECO:0000259" key="2">
    <source>
        <dbReference type="Pfam" id="PF20695"/>
    </source>
</evidence>
<feature type="domain" description="3-octaprenyl-4-hydroxybenzoate carboxy-lyase-like Rift-related" evidence="1">
    <location>
        <begin position="117"/>
        <end position="315"/>
    </location>
</feature>
<evidence type="ECO:0000313" key="7">
    <source>
        <dbReference type="Proteomes" id="UP000182836"/>
    </source>
</evidence>
<dbReference type="PANTHER" id="PTHR30108:SF7">
    <property type="entry name" value="3-POLYPRENYL-4-HYDROXYBENZOATE DECARBOXYLASE"/>
    <property type="match status" value="1"/>
</dbReference>
<dbReference type="SUPFAM" id="SSF143968">
    <property type="entry name" value="UbiD C-terminal domain-like"/>
    <property type="match status" value="2"/>
</dbReference>
<dbReference type="SUPFAM" id="SSF50475">
    <property type="entry name" value="FMN-binding split barrel"/>
    <property type="match status" value="1"/>
</dbReference>
<evidence type="ECO:0000313" key="4">
    <source>
        <dbReference type="EMBL" id="KON98239.1"/>
    </source>
</evidence>
<proteinExistence type="predicted"/>
<dbReference type="Pfam" id="PF20696">
    <property type="entry name" value="UbiD_C"/>
    <property type="match status" value="1"/>
</dbReference>